<dbReference type="Proteomes" id="UP000863257">
    <property type="component" value="Unassembled WGS sequence"/>
</dbReference>
<dbReference type="EMBL" id="DACRBY010000003">
    <property type="protein sequence ID" value="HAS8538809.1"/>
    <property type="molecule type" value="Genomic_DNA"/>
</dbReference>
<dbReference type="PANTHER" id="PTHR38108:SF1">
    <property type="entry name" value="UPF0319 PROTEIN YCCT"/>
    <property type="match status" value="1"/>
</dbReference>
<keyword evidence="2" id="KW-0732">Signal</keyword>
<accession>A0A8H9K825</accession>
<evidence type="ECO:0000313" key="3">
    <source>
        <dbReference type="EMBL" id="HAS8538809.1"/>
    </source>
</evidence>
<proteinExistence type="inferred from homology"/>
<dbReference type="PANTHER" id="PTHR38108">
    <property type="entry name" value="UPF0319 PROTEIN YCCT"/>
    <property type="match status" value="1"/>
</dbReference>
<dbReference type="AlphaFoldDB" id="A0A8H9K825"/>
<comment type="caution">
    <text evidence="3">The sequence shown here is derived from an EMBL/GenBank/DDBJ whole genome shotgun (WGS) entry which is preliminary data.</text>
</comment>
<dbReference type="InterPro" id="IPR018635">
    <property type="entry name" value="UPF0319"/>
</dbReference>
<dbReference type="Pfam" id="PF09829">
    <property type="entry name" value="DUF2057"/>
    <property type="match status" value="1"/>
</dbReference>
<sequence>MLKQAVIGAAFSLLATGVFASELKLSRDIELLMLNGIAADSLNQQYQLGKDSNQIVVRYDRVFDTGSRSQRFESKPFVITFANNGKDITINPPKIYSAQHAESSFTSPKVEWILTDTDGKALNYEASILEGRGGALPYWDLAGLVDVYNKEKGLMLIGETIDTHVSQDASVSDALKQLQHWYKQASTEERKAFRKWMVDQE</sequence>
<organism evidence="3">
    <name type="scientific">Vibrio vulnificus</name>
    <dbReference type="NCBI Taxonomy" id="672"/>
    <lineage>
        <taxon>Bacteria</taxon>
        <taxon>Pseudomonadati</taxon>
        <taxon>Pseudomonadota</taxon>
        <taxon>Gammaproteobacteria</taxon>
        <taxon>Vibrionales</taxon>
        <taxon>Vibrionaceae</taxon>
        <taxon>Vibrio</taxon>
    </lineage>
</organism>
<comment type="similarity">
    <text evidence="1">Belongs to the UPF0319 family.</text>
</comment>
<reference evidence="3" key="1">
    <citation type="journal article" date="2018" name="Genome Biol.">
        <title>SKESA: strategic k-mer extension for scrupulous assemblies.</title>
        <authorList>
            <person name="Souvorov A."/>
            <person name="Agarwala R."/>
            <person name="Lipman D.J."/>
        </authorList>
    </citation>
    <scope>NUCLEOTIDE SEQUENCE</scope>
    <source>
        <strain evidence="3">BCW_3452</strain>
    </source>
</reference>
<dbReference type="RefSeq" id="WP_058667095.1">
    <property type="nucleotide sequence ID" value="NZ_JAERHP010000015.1"/>
</dbReference>
<evidence type="ECO:0000256" key="1">
    <source>
        <dbReference type="ARBA" id="ARBA00008490"/>
    </source>
</evidence>
<reference evidence="3" key="2">
    <citation type="submission" date="2019-01" db="EMBL/GenBank/DDBJ databases">
        <authorList>
            <consortium name="NCBI Pathogen Detection Project"/>
        </authorList>
    </citation>
    <scope>NUCLEOTIDE SEQUENCE</scope>
    <source>
        <strain evidence="3">BCW_3452</strain>
    </source>
</reference>
<protein>
    <submittedName>
        <fullName evidence="3">DUF2057 domain-containing protein</fullName>
    </submittedName>
</protein>
<gene>
    <name evidence="3" type="ORF">I7730_03315</name>
</gene>
<name>A0A8H9K825_VIBVL</name>
<evidence type="ECO:0000256" key="2">
    <source>
        <dbReference type="ARBA" id="ARBA00022729"/>
    </source>
</evidence>